<proteinExistence type="predicted"/>
<reference evidence="1 2" key="1">
    <citation type="submission" date="2024-09" db="EMBL/GenBank/DDBJ databases">
        <title>T2T genomes of carrot and Alternaria dauci and their utility for understanding host-pathogen interaction during carrot leaf blight disease.</title>
        <authorList>
            <person name="Liu W."/>
            <person name="Xu S."/>
            <person name="Ou C."/>
            <person name="Liu X."/>
            <person name="Zhuang F."/>
            <person name="Deng X.W."/>
        </authorList>
    </citation>
    <scope>NUCLEOTIDE SEQUENCE [LARGE SCALE GENOMIC DNA]</scope>
    <source>
        <strain evidence="1 2">A2016</strain>
    </source>
</reference>
<evidence type="ECO:0000313" key="2">
    <source>
        <dbReference type="Proteomes" id="UP001578633"/>
    </source>
</evidence>
<dbReference type="GeneID" id="96080327"/>
<dbReference type="RefSeq" id="XP_069310247.1">
    <property type="nucleotide sequence ID" value="XM_069447799.1"/>
</dbReference>
<sequence>MYGQNLPRPFLIEINGKFVANPDPAQMNETSDGRVPAVMGDRGNAAVFEFRDGSLRKTGGPDALHFGRHRIEPMAFMPMPVFWIAQREMAQECMFEGDEESPTGFKCAGYSINWAPGQGDWIRAFPPEMGLDTRMKLHWQ</sequence>
<protein>
    <submittedName>
        <fullName evidence="1">Uncharacterized protein</fullName>
    </submittedName>
</protein>
<gene>
    <name evidence="1" type="ORF">ACET3X_000005</name>
</gene>
<evidence type="ECO:0000313" key="1">
    <source>
        <dbReference type="EMBL" id="KAL1799663.1"/>
    </source>
</evidence>
<organism evidence="1 2">
    <name type="scientific">Alternaria dauci</name>
    <dbReference type="NCBI Taxonomy" id="48095"/>
    <lineage>
        <taxon>Eukaryota</taxon>
        <taxon>Fungi</taxon>
        <taxon>Dikarya</taxon>
        <taxon>Ascomycota</taxon>
        <taxon>Pezizomycotina</taxon>
        <taxon>Dothideomycetes</taxon>
        <taxon>Pleosporomycetidae</taxon>
        <taxon>Pleosporales</taxon>
        <taxon>Pleosporineae</taxon>
        <taxon>Pleosporaceae</taxon>
        <taxon>Alternaria</taxon>
        <taxon>Alternaria sect. Porri</taxon>
    </lineage>
</organism>
<accession>A0ABR3UUB3</accession>
<dbReference type="EMBL" id="JBHGVX010000001">
    <property type="protein sequence ID" value="KAL1799663.1"/>
    <property type="molecule type" value="Genomic_DNA"/>
</dbReference>
<name>A0ABR3UUB3_9PLEO</name>
<comment type="caution">
    <text evidence="1">The sequence shown here is derived from an EMBL/GenBank/DDBJ whole genome shotgun (WGS) entry which is preliminary data.</text>
</comment>
<keyword evidence="2" id="KW-1185">Reference proteome</keyword>
<dbReference type="Proteomes" id="UP001578633">
    <property type="component" value="Chromosome 1"/>
</dbReference>